<dbReference type="InterPro" id="IPR002925">
    <property type="entry name" value="Dienelactn_hydro"/>
</dbReference>
<dbReference type="PANTHER" id="PTHR46623">
    <property type="entry name" value="CARBOXYMETHYLENEBUTENOLIDASE-RELATED"/>
    <property type="match status" value="1"/>
</dbReference>
<dbReference type="AlphaFoldDB" id="X1FR63"/>
<gene>
    <name evidence="2" type="ORF">S03H2_25705</name>
</gene>
<organism evidence="2">
    <name type="scientific">marine sediment metagenome</name>
    <dbReference type="NCBI Taxonomy" id="412755"/>
    <lineage>
        <taxon>unclassified sequences</taxon>
        <taxon>metagenomes</taxon>
        <taxon>ecological metagenomes</taxon>
    </lineage>
</organism>
<dbReference type="GO" id="GO:0016787">
    <property type="term" value="F:hydrolase activity"/>
    <property type="evidence" value="ECO:0007669"/>
    <property type="project" value="InterPro"/>
</dbReference>
<protein>
    <recommendedName>
        <fullName evidence="1">Dienelactone hydrolase domain-containing protein</fullName>
    </recommendedName>
</protein>
<evidence type="ECO:0000313" key="2">
    <source>
        <dbReference type="EMBL" id="GAH35010.1"/>
    </source>
</evidence>
<name>X1FR63_9ZZZZ</name>
<comment type="caution">
    <text evidence="2">The sequence shown here is derived from an EMBL/GenBank/DDBJ whole genome shotgun (WGS) entry which is preliminary data.</text>
</comment>
<accession>X1FR63</accession>
<dbReference type="Gene3D" id="3.40.50.1820">
    <property type="entry name" value="alpha/beta hydrolase"/>
    <property type="match status" value="1"/>
</dbReference>
<dbReference type="InterPro" id="IPR029058">
    <property type="entry name" value="AB_hydrolase_fold"/>
</dbReference>
<dbReference type="SUPFAM" id="SSF53474">
    <property type="entry name" value="alpha/beta-Hydrolases"/>
    <property type="match status" value="1"/>
</dbReference>
<dbReference type="PANTHER" id="PTHR46623:SF6">
    <property type="entry name" value="ALPHA_BETA-HYDROLASES SUPERFAMILY PROTEIN"/>
    <property type="match status" value="1"/>
</dbReference>
<feature type="non-terminal residue" evidence="2">
    <location>
        <position position="1"/>
    </location>
</feature>
<feature type="domain" description="Dienelactone hydrolase" evidence="1">
    <location>
        <begin position="5"/>
        <end position="143"/>
    </location>
</feature>
<sequence length="145" mass="15308">DAIGAARDYLMADARCAGKIGVAGFCFGGGLALVVAPSGQFDAAASNYGLAPKDLDVLEKSCPVVASFGSEDRIVKAGSAAALDDALTSHGVPHDIKEYPGVGHAFMNSSSLPDWIRRSLRMSYSGPEAEDSWARLFAFFDDYLR</sequence>
<evidence type="ECO:0000259" key="1">
    <source>
        <dbReference type="Pfam" id="PF01738"/>
    </source>
</evidence>
<dbReference type="Pfam" id="PF01738">
    <property type="entry name" value="DLH"/>
    <property type="match status" value="1"/>
</dbReference>
<dbReference type="InterPro" id="IPR051049">
    <property type="entry name" value="Dienelactone_hydrolase-like"/>
</dbReference>
<feature type="non-terminal residue" evidence="2">
    <location>
        <position position="145"/>
    </location>
</feature>
<proteinExistence type="predicted"/>
<reference evidence="2" key="1">
    <citation type="journal article" date="2014" name="Front. Microbiol.">
        <title>High frequency of phylogenetically diverse reductive dehalogenase-homologous genes in deep subseafloor sedimentary metagenomes.</title>
        <authorList>
            <person name="Kawai M."/>
            <person name="Futagami T."/>
            <person name="Toyoda A."/>
            <person name="Takaki Y."/>
            <person name="Nishi S."/>
            <person name="Hori S."/>
            <person name="Arai W."/>
            <person name="Tsubouchi T."/>
            <person name="Morono Y."/>
            <person name="Uchiyama I."/>
            <person name="Ito T."/>
            <person name="Fujiyama A."/>
            <person name="Inagaki F."/>
            <person name="Takami H."/>
        </authorList>
    </citation>
    <scope>NUCLEOTIDE SEQUENCE</scope>
    <source>
        <strain evidence="2">Expedition CK06-06</strain>
    </source>
</reference>
<dbReference type="EMBL" id="BARU01014631">
    <property type="protein sequence ID" value="GAH35010.1"/>
    <property type="molecule type" value="Genomic_DNA"/>
</dbReference>